<reference evidence="1 2" key="1">
    <citation type="submission" date="2019-09" db="EMBL/GenBank/DDBJ databases">
        <authorList>
            <person name="Ou C."/>
        </authorList>
    </citation>
    <scope>NUCLEOTIDE SEQUENCE [LARGE SCALE GENOMIC DNA]</scope>
    <source>
        <strain evidence="1">S2</strain>
        <tissue evidence="1">Leaf</tissue>
    </source>
</reference>
<protein>
    <submittedName>
        <fullName evidence="1">Transcription factor TGA5-like</fullName>
    </submittedName>
</protein>
<accession>A0A5N5GKX7</accession>
<keyword evidence="2" id="KW-1185">Reference proteome</keyword>
<name>A0A5N5GKX7_9ROSA</name>
<organism evidence="1 2">
    <name type="scientific">Pyrus ussuriensis x Pyrus communis</name>
    <dbReference type="NCBI Taxonomy" id="2448454"/>
    <lineage>
        <taxon>Eukaryota</taxon>
        <taxon>Viridiplantae</taxon>
        <taxon>Streptophyta</taxon>
        <taxon>Embryophyta</taxon>
        <taxon>Tracheophyta</taxon>
        <taxon>Spermatophyta</taxon>
        <taxon>Magnoliopsida</taxon>
        <taxon>eudicotyledons</taxon>
        <taxon>Gunneridae</taxon>
        <taxon>Pentapetalae</taxon>
        <taxon>rosids</taxon>
        <taxon>fabids</taxon>
        <taxon>Rosales</taxon>
        <taxon>Rosaceae</taxon>
        <taxon>Amygdaloideae</taxon>
        <taxon>Maleae</taxon>
        <taxon>Pyrus</taxon>
    </lineage>
</organism>
<dbReference type="Proteomes" id="UP000327157">
    <property type="component" value="Chromosome 3"/>
</dbReference>
<dbReference type="AlphaFoldDB" id="A0A5N5GKX7"/>
<evidence type="ECO:0000313" key="2">
    <source>
        <dbReference type="Proteomes" id="UP000327157"/>
    </source>
</evidence>
<comment type="caution">
    <text evidence="1">The sequence shown here is derived from an EMBL/GenBank/DDBJ whole genome shotgun (WGS) entry which is preliminary data.</text>
</comment>
<reference evidence="1 2" key="3">
    <citation type="submission" date="2019-11" db="EMBL/GenBank/DDBJ databases">
        <title>A de novo genome assembly of a pear dwarfing rootstock.</title>
        <authorList>
            <person name="Wang F."/>
            <person name="Wang J."/>
            <person name="Li S."/>
            <person name="Zhang Y."/>
            <person name="Fang M."/>
            <person name="Ma L."/>
            <person name="Zhao Y."/>
            <person name="Jiang S."/>
        </authorList>
    </citation>
    <scope>NUCLEOTIDE SEQUENCE [LARGE SCALE GENOMIC DNA]</scope>
    <source>
        <strain evidence="1">S2</strain>
        <tissue evidence="1">Leaf</tissue>
    </source>
</reference>
<gene>
    <name evidence="1" type="ORF">D8674_022596</name>
</gene>
<reference evidence="2" key="2">
    <citation type="submission" date="2019-10" db="EMBL/GenBank/DDBJ databases">
        <title>A de novo genome assembly of a pear dwarfing rootstock.</title>
        <authorList>
            <person name="Wang F."/>
            <person name="Wang J."/>
            <person name="Li S."/>
            <person name="Zhang Y."/>
            <person name="Fang M."/>
            <person name="Ma L."/>
            <person name="Zhao Y."/>
            <person name="Jiang S."/>
        </authorList>
    </citation>
    <scope>NUCLEOTIDE SEQUENCE [LARGE SCALE GENOMIC DNA]</scope>
</reference>
<sequence length="241" mass="25893">MLEAIDECDAEDSVPILTPRRRLSAMLNDVELDQIQKKHKPTNFCTETDPKGTIVGYVSLHLIFFFVVGGAPAAYPVEGALEGGGPGSNQDGDGVTLRGKRLDTVVLGVVGHDFLDDVEEVVVLVGVGGRYGTSGELVDEIGFGGFWLFGFDAVKKGSLLGRNGNRWWVLCKRRNGVGMTVGHVHCYVEEDGEMFSVLVGQRGGVRLSITSSFLRFSFSLGHRTSSFSFSLASADADSATV</sequence>
<proteinExistence type="predicted"/>
<dbReference type="EMBL" id="SMOL01000402">
    <property type="protein sequence ID" value="KAB2616008.1"/>
    <property type="molecule type" value="Genomic_DNA"/>
</dbReference>
<evidence type="ECO:0000313" key="1">
    <source>
        <dbReference type="EMBL" id="KAB2616008.1"/>
    </source>
</evidence>